<evidence type="ECO:0000313" key="1">
    <source>
        <dbReference type="EMBL" id="KAI0060449.1"/>
    </source>
</evidence>
<comment type="caution">
    <text evidence="1">The sequence shown here is derived from an EMBL/GenBank/DDBJ whole genome shotgun (WGS) entry which is preliminary data.</text>
</comment>
<keyword evidence="2" id="KW-1185">Reference proteome</keyword>
<reference evidence="1" key="2">
    <citation type="journal article" date="2022" name="New Phytol.">
        <title>Evolutionary transition to the ectomycorrhizal habit in the genomes of a hyperdiverse lineage of mushroom-forming fungi.</title>
        <authorList>
            <person name="Looney B."/>
            <person name="Miyauchi S."/>
            <person name="Morin E."/>
            <person name="Drula E."/>
            <person name="Courty P.E."/>
            <person name="Kohler A."/>
            <person name="Kuo A."/>
            <person name="LaButti K."/>
            <person name="Pangilinan J."/>
            <person name="Lipzen A."/>
            <person name="Riley R."/>
            <person name="Andreopoulos W."/>
            <person name="He G."/>
            <person name="Johnson J."/>
            <person name="Nolan M."/>
            <person name="Tritt A."/>
            <person name="Barry K.W."/>
            <person name="Grigoriev I.V."/>
            <person name="Nagy L.G."/>
            <person name="Hibbett D."/>
            <person name="Henrissat B."/>
            <person name="Matheny P.B."/>
            <person name="Labbe J."/>
            <person name="Martin F.M."/>
        </authorList>
    </citation>
    <scope>NUCLEOTIDE SEQUENCE</scope>
    <source>
        <strain evidence="1">HHB10654</strain>
    </source>
</reference>
<name>A0ACB8SVQ0_9AGAM</name>
<gene>
    <name evidence="1" type="ORF">BV25DRAFT_1827955</name>
</gene>
<organism evidence="1 2">
    <name type="scientific">Artomyces pyxidatus</name>
    <dbReference type="NCBI Taxonomy" id="48021"/>
    <lineage>
        <taxon>Eukaryota</taxon>
        <taxon>Fungi</taxon>
        <taxon>Dikarya</taxon>
        <taxon>Basidiomycota</taxon>
        <taxon>Agaricomycotina</taxon>
        <taxon>Agaricomycetes</taxon>
        <taxon>Russulales</taxon>
        <taxon>Auriscalpiaceae</taxon>
        <taxon>Artomyces</taxon>
    </lineage>
</organism>
<protein>
    <submittedName>
        <fullName evidence="1">Uncharacterized protein</fullName>
    </submittedName>
</protein>
<sequence length="208" mass="21593">MLSSIAILFMLAIIGELVCTAPTSSHTTYTSHVITGVITATIAPSDPTRASKGFSAGIIVGMVGAYVCFAALIVGFTWVARGMKTPQFVRSTSEYLREMKLPALWKRAHEAFRALWGTLQGLRLSRLLDALAVATADLGPSPHGGSEPVSGWAADAQDASGPYAMAEAGASPLVRAGATLGPPIEQVPAACAAQEGEKAAREEVLSPV</sequence>
<accession>A0ACB8SVQ0</accession>
<dbReference type="Proteomes" id="UP000814140">
    <property type="component" value="Unassembled WGS sequence"/>
</dbReference>
<dbReference type="EMBL" id="MU277219">
    <property type="protein sequence ID" value="KAI0060449.1"/>
    <property type="molecule type" value="Genomic_DNA"/>
</dbReference>
<reference evidence="1" key="1">
    <citation type="submission" date="2021-03" db="EMBL/GenBank/DDBJ databases">
        <authorList>
            <consortium name="DOE Joint Genome Institute"/>
            <person name="Ahrendt S."/>
            <person name="Looney B.P."/>
            <person name="Miyauchi S."/>
            <person name="Morin E."/>
            <person name="Drula E."/>
            <person name="Courty P.E."/>
            <person name="Chicoki N."/>
            <person name="Fauchery L."/>
            <person name="Kohler A."/>
            <person name="Kuo A."/>
            <person name="Labutti K."/>
            <person name="Pangilinan J."/>
            <person name="Lipzen A."/>
            <person name="Riley R."/>
            <person name="Andreopoulos W."/>
            <person name="He G."/>
            <person name="Johnson J."/>
            <person name="Barry K.W."/>
            <person name="Grigoriev I.V."/>
            <person name="Nagy L."/>
            <person name="Hibbett D."/>
            <person name="Henrissat B."/>
            <person name="Matheny P.B."/>
            <person name="Labbe J."/>
            <person name="Martin F."/>
        </authorList>
    </citation>
    <scope>NUCLEOTIDE SEQUENCE</scope>
    <source>
        <strain evidence="1">HHB10654</strain>
    </source>
</reference>
<evidence type="ECO:0000313" key="2">
    <source>
        <dbReference type="Proteomes" id="UP000814140"/>
    </source>
</evidence>
<proteinExistence type="predicted"/>